<dbReference type="AlphaFoldDB" id="A0A382V7P8"/>
<dbReference type="InterPro" id="IPR028098">
    <property type="entry name" value="Glyco_trans_4-like_N"/>
</dbReference>
<reference evidence="2" key="1">
    <citation type="submission" date="2018-05" db="EMBL/GenBank/DDBJ databases">
        <authorList>
            <person name="Lanie J.A."/>
            <person name="Ng W.-L."/>
            <person name="Kazmierczak K.M."/>
            <person name="Andrzejewski T.M."/>
            <person name="Davidsen T.M."/>
            <person name="Wayne K.J."/>
            <person name="Tettelin H."/>
            <person name="Glass J.I."/>
            <person name="Rusch D."/>
            <person name="Podicherti R."/>
            <person name="Tsui H.-C.T."/>
            <person name="Winkler M.E."/>
        </authorList>
    </citation>
    <scope>NUCLEOTIDE SEQUENCE</scope>
</reference>
<evidence type="ECO:0000313" key="2">
    <source>
        <dbReference type="EMBL" id="SVD42470.1"/>
    </source>
</evidence>
<feature type="non-terminal residue" evidence="2">
    <location>
        <position position="184"/>
    </location>
</feature>
<feature type="domain" description="Glycosyltransferase subfamily 4-like N-terminal" evidence="1">
    <location>
        <begin position="14"/>
        <end position="165"/>
    </location>
</feature>
<evidence type="ECO:0000259" key="1">
    <source>
        <dbReference type="Pfam" id="PF13439"/>
    </source>
</evidence>
<organism evidence="2">
    <name type="scientific">marine metagenome</name>
    <dbReference type="NCBI Taxonomy" id="408172"/>
    <lineage>
        <taxon>unclassified sequences</taxon>
        <taxon>metagenomes</taxon>
        <taxon>ecological metagenomes</taxon>
    </lineage>
</organism>
<dbReference type="EMBL" id="UINC01149788">
    <property type="protein sequence ID" value="SVD42470.1"/>
    <property type="molecule type" value="Genomic_DNA"/>
</dbReference>
<proteinExistence type="predicted"/>
<dbReference type="Pfam" id="PF13439">
    <property type="entry name" value="Glyco_transf_4"/>
    <property type="match status" value="1"/>
</dbReference>
<dbReference type="SUPFAM" id="SSF53756">
    <property type="entry name" value="UDP-Glycosyltransferase/glycogen phosphorylase"/>
    <property type="match status" value="1"/>
</dbReference>
<dbReference type="Gene3D" id="3.40.50.2000">
    <property type="entry name" value="Glycogen Phosphorylase B"/>
    <property type="match status" value="1"/>
</dbReference>
<accession>A0A382V7P8</accession>
<sequence length="184" mass="20839">MKITILSTAFPYRGGIAVFTERLARAFISDGNDVNISTFSLQYPNFLFPGKSQYSSGDKPNDLIITSEVNSINPFNWISIGRKIKEKKPDLLILKYWIPFLAPCLGTIARIVRKNQHTKVIVILDNLIPHERRIGDNILNSYFVKNVDAFVAMSASVMDDLNQFDKTKAKLFSPHPVYDNFGKP</sequence>
<name>A0A382V7P8_9ZZZZ</name>
<protein>
    <recommendedName>
        <fullName evidence="1">Glycosyltransferase subfamily 4-like N-terminal domain-containing protein</fullName>
    </recommendedName>
</protein>
<gene>
    <name evidence="2" type="ORF">METZ01_LOCUS395324</name>
</gene>